<dbReference type="Pfam" id="PF08808">
    <property type="entry name" value="RES"/>
    <property type="match status" value="1"/>
</dbReference>
<protein>
    <submittedName>
        <fullName evidence="2">RES domain-containing protein</fullName>
    </submittedName>
</protein>
<dbReference type="InterPro" id="IPR014914">
    <property type="entry name" value="RES_dom"/>
</dbReference>
<dbReference type="EMBL" id="CP118606">
    <property type="protein sequence ID" value="WEF21337.1"/>
    <property type="molecule type" value="Genomic_DNA"/>
</dbReference>
<feature type="domain" description="RES" evidence="1">
    <location>
        <begin position="31"/>
        <end position="174"/>
    </location>
</feature>
<proteinExistence type="predicted"/>
<evidence type="ECO:0000313" key="2">
    <source>
        <dbReference type="EMBL" id="WEF21337.1"/>
    </source>
</evidence>
<name>A0AAJ6ANR9_MICMQ</name>
<reference evidence="2" key="1">
    <citation type="submission" date="2023-02" db="EMBL/GenBank/DDBJ databases">
        <title>Genome sequence of Microbacterium liquefaciens B1075.</title>
        <authorList>
            <person name="Cao J."/>
            <person name="Li X."/>
        </authorList>
    </citation>
    <scope>NUCLEOTIDE SEQUENCE</scope>
    <source>
        <strain evidence="2">B1075</strain>
    </source>
</reference>
<accession>A0AAJ6ANR9</accession>
<gene>
    <name evidence="2" type="ORF">PWF71_01325</name>
</gene>
<sequence length="212" mass="23742">MSRAHAKVPATPPAKLNLDASEHLKTYEGVLWRVFATKGAHPQAWDELRHFGPVETMRFDPHPEPQQHHAKYGVMYTAAGSTTALGEVFQRRRLINRHARGNTLAAWQPTRELKLLDLTSNWPVVNGTTASIQMGPKRYTQTWANAIQDQLGAAIDGLYHMSSTDFGPMVTLFTRADDSFPLLPLVHTRLDSSSANIYLAQAARKLGYRIKK</sequence>
<evidence type="ECO:0000313" key="3">
    <source>
        <dbReference type="Proteomes" id="UP001214756"/>
    </source>
</evidence>
<dbReference type="AlphaFoldDB" id="A0AAJ6ANR9"/>
<evidence type="ECO:0000259" key="1">
    <source>
        <dbReference type="Pfam" id="PF08808"/>
    </source>
</evidence>
<dbReference type="RefSeq" id="WP_275093349.1">
    <property type="nucleotide sequence ID" value="NZ_CBDRLE010000002.1"/>
</dbReference>
<dbReference type="Proteomes" id="UP001214756">
    <property type="component" value="Chromosome"/>
</dbReference>
<organism evidence="2 3">
    <name type="scientific">Microbacterium maritypicum</name>
    <name type="common">Microbacterium liquefaciens</name>
    <dbReference type="NCBI Taxonomy" id="33918"/>
    <lineage>
        <taxon>Bacteria</taxon>
        <taxon>Bacillati</taxon>
        <taxon>Actinomycetota</taxon>
        <taxon>Actinomycetes</taxon>
        <taxon>Micrococcales</taxon>
        <taxon>Microbacteriaceae</taxon>
        <taxon>Microbacterium</taxon>
    </lineage>
</organism>